<feature type="transmembrane region" description="Helical" evidence="1">
    <location>
        <begin position="52"/>
        <end position="72"/>
    </location>
</feature>
<feature type="transmembrane region" description="Helical" evidence="1">
    <location>
        <begin position="84"/>
        <end position="105"/>
    </location>
</feature>
<feature type="transmembrane region" description="Helical" evidence="1">
    <location>
        <begin position="180"/>
        <end position="199"/>
    </location>
</feature>
<evidence type="ECO:0000313" key="3">
    <source>
        <dbReference type="Proteomes" id="UP000534186"/>
    </source>
</evidence>
<keyword evidence="2" id="KW-0808">Transferase</keyword>
<name>A0A7Y9NQI4_9BACT</name>
<accession>A0A7Y9NQI4</accession>
<feature type="transmembrane region" description="Helical" evidence="1">
    <location>
        <begin position="20"/>
        <end position="40"/>
    </location>
</feature>
<keyword evidence="1" id="KW-1133">Transmembrane helix</keyword>
<dbReference type="AlphaFoldDB" id="A0A7Y9NQI4"/>
<evidence type="ECO:0000313" key="2">
    <source>
        <dbReference type="EMBL" id="NYF53716.1"/>
    </source>
</evidence>
<feature type="transmembrane region" description="Helical" evidence="1">
    <location>
        <begin position="156"/>
        <end position="173"/>
    </location>
</feature>
<sequence>MIASMTATPTQPNPELYSHVKVVISIIVGLGITTLLKGFAQFVQHPKRAKASLLHLGWAASLLLWIIHFWWWEFRLAMVQQWTFAIYFFVILYAILFYFLSTLLFPSDLADYTGYEDYFLSRRRWFFGFLAATFLADIIDTTLKGAAYLHSFGLEYPIRIAAYLVVCVIAMITKNRRTQLTLLTLSVLYQISYIVRLYATE</sequence>
<feature type="transmembrane region" description="Helical" evidence="1">
    <location>
        <begin position="125"/>
        <end position="150"/>
    </location>
</feature>
<dbReference type="GO" id="GO:0016301">
    <property type="term" value="F:kinase activity"/>
    <property type="evidence" value="ECO:0007669"/>
    <property type="project" value="UniProtKB-KW"/>
</dbReference>
<reference evidence="2 3" key="1">
    <citation type="submission" date="2020-07" db="EMBL/GenBank/DDBJ databases">
        <title>Genomic Encyclopedia of Type Strains, Phase IV (KMG-V): Genome sequencing to study the core and pangenomes of soil and plant-associated prokaryotes.</title>
        <authorList>
            <person name="Whitman W."/>
        </authorList>
    </citation>
    <scope>NUCLEOTIDE SEQUENCE [LARGE SCALE GENOMIC DNA]</scope>
    <source>
        <strain evidence="2 3">M8UP30</strain>
    </source>
</reference>
<evidence type="ECO:0000256" key="1">
    <source>
        <dbReference type="SAM" id="Phobius"/>
    </source>
</evidence>
<organism evidence="2 3">
    <name type="scientific">Tunturiibacter lichenicola</name>
    <dbReference type="NCBI Taxonomy" id="2051959"/>
    <lineage>
        <taxon>Bacteria</taxon>
        <taxon>Pseudomonadati</taxon>
        <taxon>Acidobacteriota</taxon>
        <taxon>Terriglobia</taxon>
        <taxon>Terriglobales</taxon>
        <taxon>Acidobacteriaceae</taxon>
        <taxon>Tunturiibacter</taxon>
    </lineage>
</organism>
<dbReference type="Proteomes" id="UP000534186">
    <property type="component" value="Unassembled WGS sequence"/>
</dbReference>
<keyword evidence="2" id="KW-0418">Kinase</keyword>
<comment type="caution">
    <text evidence="2">The sequence shown here is derived from an EMBL/GenBank/DDBJ whole genome shotgun (WGS) entry which is preliminary data.</text>
</comment>
<gene>
    <name evidence="2" type="ORF">HDF12_004115</name>
</gene>
<dbReference type="EMBL" id="JACCCV010000002">
    <property type="protein sequence ID" value="NYF53716.1"/>
    <property type="molecule type" value="Genomic_DNA"/>
</dbReference>
<proteinExistence type="predicted"/>
<keyword evidence="1" id="KW-0472">Membrane</keyword>
<protein>
    <submittedName>
        <fullName evidence="2">Signal transduction histidine kinase</fullName>
    </submittedName>
</protein>
<keyword evidence="1" id="KW-0812">Transmembrane</keyword>